<dbReference type="AlphaFoldDB" id="A0A812KC53"/>
<organism evidence="4 5">
    <name type="scientific">Symbiodinium pilosum</name>
    <name type="common">Dinoflagellate</name>
    <dbReference type="NCBI Taxonomy" id="2952"/>
    <lineage>
        <taxon>Eukaryota</taxon>
        <taxon>Sar</taxon>
        <taxon>Alveolata</taxon>
        <taxon>Dinophyceae</taxon>
        <taxon>Suessiales</taxon>
        <taxon>Symbiodiniaceae</taxon>
        <taxon>Symbiodinium</taxon>
    </lineage>
</organism>
<dbReference type="OrthoDB" id="409374at2759"/>
<keyword evidence="5" id="KW-1185">Reference proteome</keyword>
<keyword evidence="3" id="KW-1015">Disulfide bond</keyword>
<evidence type="ECO:0000256" key="3">
    <source>
        <dbReference type="ARBA" id="ARBA00023157"/>
    </source>
</evidence>
<dbReference type="Pfam" id="PF13948">
    <property type="entry name" value="DUF4215"/>
    <property type="match status" value="1"/>
</dbReference>
<evidence type="ECO:0008006" key="6">
    <source>
        <dbReference type="Google" id="ProtNLM"/>
    </source>
</evidence>
<evidence type="ECO:0000256" key="2">
    <source>
        <dbReference type="ARBA" id="ARBA00022737"/>
    </source>
</evidence>
<evidence type="ECO:0000313" key="5">
    <source>
        <dbReference type="Proteomes" id="UP000649617"/>
    </source>
</evidence>
<dbReference type="InterPro" id="IPR043543">
    <property type="entry name" value="PAPPA/PAPPA2"/>
</dbReference>
<dbReference type="GO" id="GO:0005615">
    <property type="term" value="C:extracellular space"/>
    <property type="evidence" value="ECO:0007669"/>
    <property type="project" value="TreeGrafter"/>
</dbReference>
<keyword evidence="1" id="KW-0732">Signal</keyword>
<sequence>ECDDGNVVDGDGCTRDCRIEPGYVCPTQGWPSVLLTPCVAVCGDGLRVGNEECDDNNTESGDGCSPTCEVEIGWFCKRAGSGLGFEVCLQTCLNGIIDPGEDCDDANT</sequence>
<dbReference type="PANTHER" id="PTHR46130:SF3">
    <property type="entry name" value="CHROMOSOME UNDETERMINED SCAFFOLD_33, WHOLE GENOME SHOTGUN SEQUENCE"/>
    <property type="match status" value="1"/>
</dbReference>
<name>A0A812KC53_SYMPI</name>
<comment type="caution">
    <text evidence="4">The sequence shown here is derived from an EMBL/GenBank/DDBJ whole genome shotgun (WGS) entry which is preliminary data.</text>
</comment>
<protein>
    <recommendedName>
        <fullName evidence="6">DUF4215 domain-containing protein</fullName>
    </recommendedName>
</protein>
<evidence type="ECO:0000313" key="4">
    <source>
        <dbReference type="EMBL" id="CAE7226295.1"/>
    </source>
</evidence>
<dbReference type="GO" id="GO:0004222">
    <property type="term" value="F:metalloendopeptidase activity"/>
    <property type="evidence" value="ECO:0007669"/>
    <property type="project" value="TreeGrafter"/>
</dbReference>
<gene>
    <name evidence="4" type="ORF">SPIL2461_LOCUS3219</name>
</gene>
<dbReference type="InterPro" id="IPR011936">
    <property type="entry name" value="Myxo_disulph_rpt"/>
</dbReference>
<dbReference type="GO" id="GO:0007166">
    <property type="term" value="P:cell surface receptor signaling pathway"/>
    <property type="evidence" value="ECO:0007669"/>
    <property type="project" value="TreeGrafter"/>
</dbReference>
<keyword evidence="2" id="KW-0677">Repeat</keyword>
<reference evidence="4" key="1">
    <citation type="submission" date="2021-02" db="EMBL/GenBank/DDBJ databases">
        <authorList>
            <person name="Dougan E. K."/>
            <person name="Rhodes N."/>
            <person name="Thang M."/>
            <person name="Chan C."/>
        </authorList>
    </citation>
    <scope>NUCLEOTIDE SEQUENCE</scope>
</reference>
<proteinExistence type="predicted"/>
<dbReference type="NCBIfam" id="TIGR02232">
    <property type="entry name" value="myxo_disulf_rpt"/>
    <property type="match status" value="2"/>
</dbReference>
<dbReference type="EMBL" id="CAJNIZ010003823">
    <property type="protein sequence ID" value="CAE7226295.1"/>
    <property type="molecule type" value="Genomic_DNA"/>
</dbReference>
<feature type="non-terminal residue" evidence="4">
    <location>
        <position position="108"/>
    </location>
</feature>
<dbReference type="Proteomes" id="UP000649617">
    <property type="component" value="Unassembled WGS sequence"/>
</dbReference>
<accession>A0A812KC53</accession>
<dbReference type="GO" id="GO:0006508">
    <property type="term" value="P:proteolysis"/>
    <property type="evidence" value="ECO:0007669"/>
    <property type="project" value="TreeGrafter"/>
</dbReference>
<evidence type="ECO:0000256" key="1">
    <source>
        <dbReference type="ARBA" id="ARBA00022729"/>
    </source>
</evidence>
<feature type="non-terminal residue" evidence="4">
    <location>
        <position position="1"/>
    </location>
</feature>
<dbReference type="PANTHER" id="PTHR46130">
    <property type="entry name" value="LAMGL DOMAIN-CONTAINING PROTEIN"/>
    <property type="match status" value="1"/>
</dbReference>